<name>A0A1S3XH53_TOBAC</name>
<dbReference type="KEGG" id="nta:107764967"/>
<proteinExistence type="predicted"/>
<dbReference type="PANTHER" id="PTHR36037">
    <property type="entry name" value="RNA-DIRECTED DNA POLYMERASE (REVERSE TRANSCRIPTASE)-RELATED FAMILY PROTEIN"/>
    <property type="match status" value="1"/>
</dbReference>
<protein>
    <submittedName>
        <fullName evidence="1">Uncharacterized protein isoform X1</fullName>
    </submittedName>
</protein>
<dbReference type="AlphaFoldDB" id="A0A1S3XH53"/>
<reference evidence="1" key="1">
    <citation type="submission" date="2025-08" db="UniProtKB">
        <authorList>
            <consortium name="RefSeq"/>
        </authorList>
    </citation>
    <scope>IDENTIFICATION</scope>
</reference>
<dbReference type="PaxDb" id="4097-A0A1S3XH53"/>
<dbReference type="RefSeq" id="XP_016439027.1">
    <property type="nucleotide sequence ID" value="XM_016583541.1"/>
</dbReference>
<accession>A0A1S3XH53</accession>
<organism evidence="1">
    <name type="scientific">Nicotiana tabacum</name>
    <name type="common">Common tobacco</name>
    <dbReference type="NCBI Taxonomy" id="4097"/>
    <lineage>
        <taxon>Eukaryota</taxon>
        <taxon>Viridiplantae</taxon>
        <taxon>Streptophyta</taxon>
        <taxon>Embryophyta</taxon>
        <taxon>Tracheophyta</taxon>
        <taxon>Spermatophyta</taxon>
        <taxon>Magnoliopsida</taxon>
        <taxon>eudicotyledons</taxon>
        <taxon>Gunneridae</taxon>
        <taxon>Pentapetalae</taxon>
        <taxon>asterids</taxon>
        <taxon>lamiids</taxon>
        <taxon>Solanales</taxon>
        <taxon>Solanaceae</taxon>
        <taxon>Nicotianoideae</taxon>
        <taxon>Nicotianeae</taxon>
        <taxon>Nicotiana</taxon>
    </lineage>
</organism>
<dbReference type="PANTHER" id="PTHR36037:SF1">
    <property type="entry name" value="RNA-DIRECTED DNA POLYMERASE (REVERSE TRANSCRIPTASE)-RELATED FAMILY PROTEIN"/>
    <property type="match status" value="1"/>
</dbReference>
<sequence length="159" mass="18014">MYYTHTYMFGRSFIIHTDTHTYIFGGSFIFHLNLVFATSDEFWEYLKNELSTEEAKNAKIADEIEGLSREYVEGYSKLGNGIEGLSCSLELIESQGLERGRVLANFACSTPGEDKGNLSNASAEYNFKILELGNQLEKSNMNLKSLQDLESTFNRFEAT</sequence>
<gene>
    <name evidence="1" type="primary">LOC107764967</name>
</gene>
<dbReference type="OrthoDB" id="1927690at2759"/>
<evidence type="ECO:0000313" key="1">
    <source>
        <dbReference type="RefSeq" id="XP_016439027.1"/>
    </source>
</evidence>